<dbReference type="SUPFAM" id="SSF51445">
    <property type="entry name" value="(Trans)glycosidases"/>
    <property type="match status" value="1"/>
</dbReference>
<evidence type="ECO:0000313" key="5">
    <source>
        <dbReference type="EMBL" id="MDN4160751.1"/>
    </source>
</evidence>
<dbReference type="InterPro" id="IPR036365">
    <property type="entry name" value="PGBD-like_sf"/>
</dbReference>
<dbReference type="RefSeq" id="WP_300959640.1">
    <property type="nucleotide sequence ID" value="NZ_JAUHJR010000002.1"/>
</dbReference>
<feature type="chain" id="PRO_5045329737" evidence="2">
    <location>
        <begin position="27"/>
        <end position="467"/>
    </location>
</feature>
<keyword evidence="6" id="KW-1185">Reference proteome</keyword>
<dbReference type="InterPro" id="IPR017853">
    <property type="entry name" value="GH"/>
</dbReference>
<dbReference type="SUPFAM" id="SSF47090">
    <property type="entry name" value="PGBD-like"/>
    <property type="match status" value="2"/>
</dbReference>
<keyword evidence="2" id="KW-0732">Signal</keyword>
<dbReference type="Pfam" id="PF08924">
    <property type="entry name" value="Rv2525c_GlyHyd-like"/>
    <property type="match status" value="1"/>
</dbReference>
<evidence type="ECO:0000313" key="6">
    <source>
        <dbReference type="Proteomes" id="UP001168537"/>
    </source>
</evidence>
<organism evidence="5 6">
    <name type="scientific">Nocardioides abyssi</name>
    <dbReference type="NCBI Taxonomy" id="3058370"/>
    <lineage>
        <taxon>Bacteria</taxon>
        <taxon>Bacillati</taxon>
        <taxon>Actinomycetota</taxon>
        <taxon>Actinomycetes</taxon>
        <taxon>Propionibacteriales</taxon>
        <taxon>Nocardioidaceae</taxon>
        <taxon>Nocardioides</taxon>
    </lineage>
</organism>
<dbReference type="InterPro" id="IPR036366">
    <property type="entry name" value="PGBDSf"/>
</dbReference>
<accession>A0ABT8ERW0</accession>
<evidence type="ECO:0000256" key="2">
    <source>
        <dbReference type="SAM" id="SignalP"/>
    </source>
</evidence>
<reference evidence="5" key="1">
    <citation type="submission" date="2023-06" db="EMBL/GenBank/DDBJ databases">
        <title>Draft genome sequence of Nocardioides sp. SOB72.</title>
        <authorList>
            <person name="Zhang G."/>
        </authorList>
    </citation>
    <scope>NUCLEOTIDE SEQUENCE</scope>
    <source>
        <strain evidence="5">SOB72</strain>
    </source>
</reference>
<name>A0ABT8ERW0_9ACTN</name>
<dbReference type="InterPro" id="IPR015020">
    <property type="entry name" value="Rv2525c-like_Glyco_Hydro-like"/>
</dbReference>
<proteinExistence type="predicted"/>
<dbReference type="Proteomes" id="UP001168537">
    <property type="component" value="Unassembled WGS sequence"/>
</dbReference>
<feature type="region of interest" description="Disordered" evidence="1">
    <location>
        <begin position="29"/>
        <end position="50"/>
    </location>
</feature>
<protein>
    <submittedName>
        <fullName evidence="5">DUF1906 domain-containing protein</fullName>
    </submittedName>
</protein>
<feature type="signal peptide" evidence="2">
    <location>
        <begin position="1"/>
        <end position="26"/>
    </location>
</feature>
<dbReference type="Gene3D" id="1.10.101.10">
    <property type="entry name" value="PGBD-like superfamily/PGBD"/>
    <property type="match status" value="2"/>
</dbReference>
<evidence type="ECO:0000256" key="1">
    <source>
        <dbReference type="SAM" id="MobiDB-lite"/>
    </source>
</evidence>
<dbReference type="Pfam" id="PF01471">
    <property type="entry name" value="PG_binding_1"/>
    <property type="match status" value="1"/>
</dbReference>
<comment type="caution">
    <text evidence="5">The sequence shown here is derived from an EMBL/GenBank/DDBJ whole genome shotgun (WGS) entry which is preliminary data.</text>
</comment>
<evidence type="ECO:0000259" key="4">
    <source>
        <dbReference type="Pfam" id="PF08924"/>
    </source>
</evidence>
<feature type="domain" description="Rv2525c-like glycoside hydrolase-like" evidence="4">
    <location>
        <begin position="77"/>
        <end position="295"/>
    </location>
</feature>
<feature type="domain" description="Peptidoglycan binding-like" evidence="3">
    <location>
        <begin position="406"/>
        <end position="462"/>
    </location>
</feature>
<gene>
    <name evidence="5" type="ORF">QWY29_05245</name>
</gene>
<dbReference type="EMBL" id="JAUHJR010000002">
    <property type="protein sequence ID" value="MDN4160751.1"/>
    <property type="molecule type" value="Genomic_DNA"/>
</dbReference>
<dbReference type="InterPro" id="IPR002477">
    <property type="entry name" value="Peptidoglycan-bd-like"/>
</dbReference>
<sequence>MRRRTPAVLSALLAGALLLGPQAVGADDPASSAPGTAVAASAPLAKKSTNPVTPGDFTGYGFDQCLTPEQWKMNRWLKHSPFLAVGIYISGDSRACRNQPNLTPAWVTKQLTKGWRLLPITLGPQASCQPRFPRYDDDVKINPKPGGNGRYFQARQQGFAEAQKAVAAATALGIAQGSTLFYDLEGYDNSNTHCRESALAFVGAWTEKLHELGWVSGVYSSAGSGIKALDDARVNRPGTYTLPDTIWIARWDGVANTSTSYIRDDGWRPGGRVKQYRGGHDETWGGVTINIDSNFLDVGRGSVAAREVALCGGVRVNWPVYAALRPATGKQKPSDPRQVKSLQCLLKDKGRYAGAVNGKLNAKLLAGIRAWQTAHGFPVRDRWTKANWMSLHAAGRSPVLKRGSAGDDVRRVQRALNAASPQAKVVVTGVFDARTDTALRTWQKKVDLTVSGVVNPESWAALRNGIR</sequence>
<evidence type="ECO:0000259" key="3">
    <source>
        <dbReference type="Pfam" id="PF01471"/>
    </source>
</evidence>
<dbReference type="Gene3D" id="3.20.20.80">
    <property type="entry name" value="Glycosidases"/>
    <property type="match status" value="1"/>
</dbReference>